<evidence type="ECO:0000259" key="2">
    <source>
        <dbReference type="Pfam" id="PF01337"/>
    </source>
</evidence>
<evidence type="ECO:0000313" key="4">
    <source>
        <dbReference type="Proteomes" id="UP000648984"/>
    </source>
</evidence>
<evidence type="ECO:0000313" key="3">
    <source>
        <dbReference type="EMBL" id="NMG76347.1"/>
    </source>
</evidence>
<protein>
    <recommendedName>
        <fullName evidence="2">Barstar (barnase inhibitor) domain-containing protein</fullName>
    </recommendedName>
</protein>
<proteinExistence type="inferred from homology"/>
<sequence>MSEASHLANTLQQCARAGVYHLPAGGTEAIERAAAGLGFAVVRADLTNCNDKADFLRRIAGALHFPDWFGHNWDALADCLRDLSWLPADGYVIVLEHADRLRVAAEGDFTTALEILEETARDWAEEDVPMWIFVGLTANGIAHLHSL</sequence>
<dbReference type="Gene3D" id="3.30.370.10">
    <property type="entry name" value="Barstar-like"/>
    <property type="match status" value="1"/>
</dbReference>
<reference evidence="3 4" key="1">
    <citation type="submission" date="2019-12" db="EMBL/GenBank/DDBJ databases">
        <title>Comparative genomics gives insights into the taxonomy of the Azoarcus-Aromatoleum group and reveals separate origins of nif in the plant-associated Azoarcus and non-plant-associated Aromatoleum sub-groups.</title>
        <authorList>
            <person name="Lafos M."/>
            <person name="Maluk M."/>
            <person name="Batista M."/>
            <person name="Junghare M."/>
            <person name="Carmona M."/>
            <person name="Faoro H."/>
            <person name="Cruz L.M."/>
            <person name="Battistoni F."/>
            <person name="De Souza E."/>
            <person name="Pedrosa F."/>
            <person name="Chen W.-M."/>
            <person name="Poole P.S."/>
            <person name="Dixon R.A."/>
            <person name="James E.K."/>
        </authorList>
    </citation>
    <scope>NUCLEOTIDE SEQUENCE [LARGE SCALE GENOMIC DNA]</scope>
    <source>
        <strain evidence="3 4">22Lin</strain>
    </source>
</reference>
<dbReference type="Proteomes" id="UP000648984">
    <property type="component" value="Unassembled WGS sequence"/>
</dbReference>
<organism evidence="3 4">
    <name type="scientific">Aromatoleum diolicum</name>
    <dbReference type="NCBI Taxonomy" id="75796"/>
    <lineage>
        <taxon>Bacteria</taxon>
        <taxon>Pseudomonadati</taxon>
        <taxon>Pseudomonadota</taxon>
        <taxon>Betaproteobacteria</taxon>
        <taxon>Rhodocyclales</taxon>
        <taxon>Rhodocyclaceae</taxon>
        <taxon>Aromatoleum</taxon>
    </lineage>
</organism>
<evidence type="ECO:0000256" key="1">
    <source>
        <dbReference type="ARBA" id="ARBA00006845"/>
    </source>
</evidence>
<accession>A0ABX1QFS2</accession>
<feature type="domain" description="Barstar (barnase inhibitor)" evidence="2">
    <location>
        <begin position="40"/>
        <end position="134"/>
    </location>
</feature>
<dbReference type="InterPro" id="IPR000468">
    <property type="entry name" value="Barstar"/>
</dbReference>
<dbReference type="CDD" id="cd05141">
    <property type="entry name" value="Barstar_evA4336-like"/>
    <property type="match status" value="1"/>
</dbReference>
<dbReference type="EMBL" id="WTVQ01000030">
    <property type="protein sequence ID" value="NMG76347.1"/>
    <property type="molecule type" value="Genomic_DNA"/>
</dbReference>
<dbReference type="InterPro" id="IPR035905">
    <property type="entry name" value="Barstar-like_sf"/>
</dbReference>
<comment type="caution">
    <text evidence="3">The sequence shown here is derived from an EMBL/GenBank/DDBJ whole genome shotgun (WGS) entry which is preliminary data.</text>
</comment>
<dbReference type="SUPFAM" id="SSF52038">
    <property type="entry name" value="Barstar-related"/>
    <property type="match status" value="1"/>
</dbReference>
<dbReference type="RefSeq" id="WP_169261489.1">
    <property type="nucleotide sequence ID" value="NZ_WTVQ01000030.1"/>
</dbReference>
<name>A0ABX1QFS2_9RHOO</name>
<gene>
    <name evidence="3" type="ORF">GPA25_16430</name>
</gene>
<keyword evidence="4" id="KW-1185">Reference proteome</keyword>
<comment type="similarity">
    <text evidence="1">Belongs to the barstar family.</text>
</comment>
<dbReference type="Pfam" id="PF01337">
    <property type="entry name" value="Barstar"/>
    <property type="match status" value="1"/>
</dbReference>